<organism evidence="1 2">
    <name type="scientific">Glossina palpalis gambiensis</name>
    <dbReference type="NCBI Taxonomy" id="67801"/>
    <lineage>
        <taxon>Eukaryota</taxon>
        <taxon>Metazoa</taxon>
        <taxon>Ecdysozoa</taxon>
        <taxon>Arthropoda</taxon>
        <taxon>Hexapoda</taxon>
        <taxon>Insecta</taxon>
        <taxon>Pterygota</taxon>
        <taxon>Neoptera</taxon>
        <taxon>Endopterygota</taxon>
        <taxon>Diptera</taxon>
        <taxon>Brachycera</taxon>
        <taxon>Muscomorpha</taxon>
        <taxon>Hippoboscoidea</taxon>
        <taxon>Glossinidae</taxon>
        <taxon>Glossina</taxon>
    </lineage>
</organism>
<dbReference type="EMBL" id="JXJN01015779">
    <property type="status" value="NOT_ANNOTATED_CDS"/>
    <property type="molecule type" value="Genomic_DNA"/>
</dbReference>
<evidence type="ECO:0000313" key="2">
    <source>
        <dbReference type="Proteomes" id="UP000092460"/>
    </source>
</evidence>
<evidence type="ECO:0000313" key="1">
    <source>
        <dbReference type="EnsemblMetazoa" id="GPPI032639-PA"/>
    </source>
</evidence>
<dbReference type="EnsemblMetazoa" id="GPPI032639-RA">
    <property type="protein sequence ID" value="GPPI032639-PA"/>
    <property type="gene ID" value="GPPI032639"/>
</dbReference>
<keyword evidence="2" id="KW-1185">Reference proteome</keyword>
<sequence length="99" mass="11833">MTLSYIFWKHIFLKNFQRRRVNIIEKARRSNAWAESSFFLLKLQVHGGRFKSIKILKASISNIKKLPRSFNELPCEANCFCSEEKPMQLMRLHQHQPKI</sequence>
<name>A0A1B0BK24_9MUSC</name>
<proteinExistence type="predicted"/>
<protein>
    <submittedName>
        <fullName evidence="1">Uncharacterized protein</fullName>
    </submittedName>
</protein>
<reference evidence="2" key="1">
    <citation type="submission" date="2015-01" db="EMBL/GenBank/DDBJ databases">
        <authorList>
            <person name="Aksoy S."/>
            <person name="Warren W."/>
            <person name="Wilson R.K."/>
        </authorList>
    </citation>
    <scope>NUCLEOTIDE SEQUENCE [LARGE SCALE GENOMIC DNA]</scope>
    <source>
        <strain evidence="2">IAEA</strain>
    </source>
</reference>
<dbReference type="Proteomes" id="UP000092460">
    <property type="component" value="Unassembled WGS sequence"/>
</dbReference>
<reference evidence="1" key="2">
    <citation type="submission" date="2020-05" db="UniProtKB">
        <authorList>
            <consortium name="EnsemblMetazoa"/>
        </authorList>
    </citation>
    <scope>IDENTIFICATION</scope>
    <source>
        <strain evidence="1">IAEA</strain>
    </source>
</reference>
<accession>A0A1B0BK24</accession>
<dbReference type="AlphaFoldDB" id="A0A1B0BK24"/>
<dbReference type="VEuPathDB" id="VectorBase:GPPI032639"/>